<evidence type="ECO:0000313" key="2">
    <source>
        <dbReference type="Proteomes" id="UP000005266"/>
    </source>
</evidence>
<reference evidence="1 2" key="1">
    <citation type="journal article" date="2013" name="Extremophiles">
        <title>Genomic analysis of cold-active Colwelliaphage 9A and psychrophilic phage-host interactions.</title>
        <authorList>
            <person name="Colangelo-Lillis J.R."/>
            <person name="Deming J.W."/>
        </authorList>
    </citation>
    <scope>NUCLEOTIDE SEQUENCE [LARGE SCALE GENOMIC DNA]</scope>
    <source>
        <strain evidence="1">9A</strain>
    </source>
</reference>
<dbReference type="RefSeq" id="YP_006489329.1">
    <property type="nucleotide sequence ID" value="NC_018088.1"/>
</dbReference>
<gene>
    <name evidence="1" type="ORF">COPG_00143</name>
</gene>
<accession>I3UMM4</accession>
<sequence length="49" mass="5434">MIKIKVCQDHLNYLNTIDQNGSTSLSGALFKVIEEHKNNACTITNNSVI</sequence>
<protein>
    <submittedName>
        <fullName evidence="1">Uncharacterized protein</fullName>
    </submittedName>
</protein>
<organism evidence="1 2">
    <name type="scientific">Colwellia phage 9A</name>
    <dbReference type="NCBI Taxonomy" id="765765"/>
    <lineage>
        <taxon>Viruses</taxon>
        <taxon>Duplodnaviria</taxon>
        <taxon>Heunggongvirae</taxon>
        <taxon>Uroviricota</taxon>
        <taxon>Caudoviricetes</taxon>
        <taxon>Franklinbayvirus</taxon>
        <taxon>Franklinbayvirus fv9A</taxon>
    </lineage>
</organism>
<keyword evidence="2" id="KW-1185">Reference proteome</keyword>
<dbReference type="GeneID" id="13165560"/>
<evidence type="ECO:0000313" key="1">
    <source>
        <dbReference type="EMBL" id="AFK66739.1"/>
    </source>
</evidence>
<proteinExistence type="predicted"/>
<dbReference type="Proteomes" id="UP000005266">
    <property type="component" value="Segment"/>
</dbReference>
<dbReference type="EMBL" id="HQ317390">
    <property type="protein sequence ID" value="AFK66739.1"/>
    <property type="molecule type" value="Genomic_DNA"/>
</dbReference>
<name>I3UMM4_9CAUD</name>
<dbReference type="KEGG" id="vg:13165560"/>